<dbReference type="Proteomes" id="UP000027982">
    <property type="component" value="Chromosome"/>
</dbReference>
<evidence type="ECO:0000256" key="2">
    <source>
        <dbReference type="ARBA" id="ARBA00023125"/>
    </source>
</evidence>
<organism evidence="6 7">
    <name type="scientific">Fimbriimonas ginsengisoli Gsoil 348</name>
    <dbReference type="NCBI Taxonomy" id="661478"/>
    <lineage>
        <taxon>Bacteria</taxon>
        <taxon>Bacillati</taxon>
        <taxon>Armatimonadota</taxon>
        <taxon>Fimbriimonadia</taxon>
        <taxon>Fimbriimonadales</taxon>
        <taxon>Fimbriimonadaceae</taxon>
        <taxon>Fimbriimonas</taxon>
    </lineage>
</organism>
<evidence type="ECO:0000313" key="6">
    <source>
        <dbReference type="EMBL" id="AIE84461.1"/>
    </source>
</evidence>
<accession>A0A068NLW3</accession>
<dbReference type="eggNOG" id="COG2207">
    <property type="taxonomic scope" value="Bacteria"/>
</dbReference>
<keyword evidence="2" id="KW-0238">DNA-binding</keyword>
<gene>
    <name evidence="6" type="ORF">OP10G_1093</name>
</gene>
<dbReference type="KEGG" id="fgi:OP10G_1093"/>
<dbReference type="GO" id="GO:0043565">
    <property type="term" value="F:sequence-specific DNA binding"/>
    <property type="evidence" value="ECO:0007669"/>
    <property type="project" value="InterPro"/>
</dbReference>
<dbReference type="OrthoDB" id="574359at2"/>
<evidence type="ECO:0000313" key="7">
    <source>
        <dbReference type="Proteomes" id="UP000027982"/>
    </source>
</evidence>
<dbReference type="InterPro" id="IPR010296">
    <property type="entry name" value="DUF899_thioredox"/>
</dbReference>
<dbReference type="SUPFAM" id="SSF52833">
    <property type="entry name" value="Thioredoxin-like"/>
    <property type="match status" value="1"/>
</dbReference>
<proteinExistence type="predicted"/>
<dbReference type="InterPro" id="IPR036249">
    <property type="entry name" value="Thioredoxin-like_sf"/>
</dbReference>
<keyword evidence="1" id="KW-0805">Transcription regulation</keyword>
<evidence type="ECO:0000256" key="3">
    <source>
        <dbReference type="ARBA" id="ARBA00023163"/>
    </source>
</evidence>
<dbReference type="PANTHER" id="PTHR47504">
    <property type="entry name" value="RIGHT ORIGIN-BINDING PROTEIN"/>
    <property type="match status" value="1"/>
</dbReference>
<keyword evidence="7" id="KW-1185">Reference proteome</keyword>
<dbReference type="RefSeq" id="WP_052547575.1">
    <property type="nucleotide sequence ID" value="NZ_CP007139.1"/>
</dbReference>
<keyword evidence="3" id="KW-0804">Transcription</keyword>
<dbReference type="InterPro" id="IPR018060">
    <property type="entry name" value="HTH_AraC"/>
</dbReference>
<dbReference type="SUPFAM" id="SSF46689">
    <property type="entry name" value="Homeodomain-like"/>
    <property type="match status" value="2"/>
</dbReference>
<evidence type="ECO:0000259" key="5">
    <source>
        <dbReference type="PROSITE" id="PS01124"/>
    </source>
</evidence>
<dbReference type="Pfam" id="PF12833">
    <property type="entry name" value="HTH_18"/>
    <property type="match status" value="1"/>
</dbReference>
<dbReference type="Pfam" id="PF05988">
    <property type="entry name" value="DUF899"/>
    <property type="match status" value="1"/>
</dbReference>
<feature type="coiled-coil region" evidence="4">
    <location>
        <begin position="193"/>
        <end position="220"/>
    </location>
</feature>
<dbReference type="PANTHER" id="PTHR47504:SF5">
    <property type="entry name" value="RIGHT ORIGIN-BINDING PROTEIN"/>
    <property type="match status" value="1"/>
</dbReference>
<keyword evidence="4" id="KW-0175">Coiled coil</keyword>
<evidence type="ECO:0000256" key="1">
    <source>
        <dbReference type="ARBA" id="ARBA00023015"/>
    </source>
</evidence>
<dbReference type="InterPro" id="IPR050959">
    <property type="entry name" value="MarA-like"/>
</dbReference>
<name>A0A068NLW3_FIMGI</name>
<dbReference type="PROSITE" id="PS01124">
    <property type="entry name" value="HTH_ARAC_FAMILY_2"/>
    <property type="match status" value="1"/>
</dbReference>
<reference evidence="6 7" key="1">
    <citation type="journal article" date="2014" name="PLoS ONE">
        <title>The first complete genome sequence of the class fimbriimonadia in the phylum armatimonadetes.</title>
        <authorList>
            <person name="Hu Z.Y."/>
            <person name="Wang Y.Z."/>
            <person name="Im W.T."/>
            <person name="Wang S.Y."/>
            <person name="Zhao G.P."/>
            <person name="Zheng H.J."/>
            <person name="Quan Z.X."/>
        </authorList>
    </citation>
    <scope>NUCLEOTIDE SEQUENCE [LARGE SCALE GENOMIC DNA]</scope>
    <source>
        <strain evidence="6">Gsoil 348</strain>
    </source>
</reference>
<dbReference type="HOGENOM" id="CLU_719141_0_0_0"/>
<dbReference type="EMBL" id="CP007139">
    <property type="protein sequence ID" value="AIE84461.1"/>
    <property type="molecule type" value="Genomic_DNA"/>
</dbReference>
<evidence type="ECO:0000256" key="4">
    <source>
        <dbReference type="SAM" id="Coils"/>
    </source>
</evidence>
<dbReference type="Gene3D" id="3.40.30.10">
    <property type="entry name" value="Glutaredoxin"/>
    <property type="match status" value="1"/>
</dbReference>
<protein>
    <submittedName>
        <fullName evidence="6">Transcriptional regulator, AraC family</fullName>
    </submittedName>
</protein>
<dbReference type="Gene3D" id="1.10.10.60">
    <property type="entry name" value="Homeodomain-like"/>
    <property type="match status" value="2"/>
</dbReference>
<dbReference type="AlphaFoldDB" id="A0A068NLW3"/>
<dbReference type="InterPro" id="IPR009057">
    <property type="entry name" value="Homeodomain-like_sf"/>
</dbReference>
<dbReference type="STRING" id="661478.OP10G_1093"/>
<dbReference type="eggNOG" id="COG4312">
    <property type="taxonomic scope" value="Bacteria"/>
</dbReference>
<dbReference type="SMART" id="SM00342">
    <property type="entry name" value="HTH_ARAC"/>
    <property type="match status" value="1"/>
</dbReference>
<dbReference type="GO" id="GO:0003700">
    <property type="term" value="F:DNA-binding transcription factor activity"/>
    <property type="evidence" value="ECO:0007669"/>
    <property type="project" value="InterPro"/>
</dbReference>
<sequence>MDTLSRTEAEYIEAISKVVRFVQLALDEPLTPRQLAGVAGFSPHHFHRIFRAVVGESVMDFVRRLRLERAAYRLKTSQDSVASIAFEGGYGSQEAFARVFQVYFGQAPRDYRQSHLAHRIPSVSTLHYEPEGVGQILGVADSDMLTHEGLCAAHRQWPDRFESHCEGLMAILTGFSLFVFPPPPQEIIMTEAHSDIDREIEALHKEVEIAKQRLTEARRRRPKEPVIDYVLRNTDGSEVRLSELFGDKDDLIVIHNMGTGCSSCTMWADGFSGLAPHVMDRAAFVVCSPDKPEVQKRIAQRRNWSFRMVSAYESPFFHDMGFWGNGPWPGVSTFRREPDGSIVRIAKAVFDAGDDFCAVWPLLDLLQDGANGWDPKFSYGEVTQ</sequence>
<feature type="domain" description="HTH araC/xylS-type" evidence="5">
    <location>
        <begin position="16"/>
        <end position="114"/>
    </location>
</feature>